<evidence type="ECO:0000256" key="1">
    <source>
        <dbReference type="SAM" id="MobiDB-lite"/>
    </source>
</evidence>
<feature type="transmembrane region" description="Helical" evidence="2">
    <location>
        <begin position="6"/>
        <end position="24"/>
    </location>
</feature>
<evidence type="ECO:0000313" key="4">
    <source>
        <dbReference type="Proteomes" id="UP000193711"/>
    </source>
</evidence>
<reference evidence="4" key="1">
    <citation type="submission" date="2017-04" db="EMBL/GenBank/DDBJ databases">
        <authorList>
            <person name="Varghese N."/>
            <person name="Submissions S."/>
        </authorList>
    </citation>
    <scope>NUCLEOTIDE SEQUENCE [LARGE SCALE GENOMIC DNA]</scope>
    <source>
        <strain evidence="4">VKM Ac-2121</strain>
    </source>
</reference>
<accession>A0A1X7PER4</accession>
<dbReference type="STRING" id="1891671.SAMN06295885_3284"/>
<dbReference type="AlphaFoldDB" id="A0A1X7PER4"/>
<feature type="compositionally biased region" description="Gly residues" evidence="1">
    <location>
        <begin position="49"/>
        <end position="65"/>
    </location>
</feature>
<dbReference type="Proteomes" id="UP000193711">
    <property type="component" value="Unassembled WGS sequence"/>
</dbReference>
<keyword evidence="2" id="KW-0472">Membrane</keyword>
<sequence>MLDLVYVIGILAVFALVGVIAKGVEKLAPKPRGTSGSRAAISEDIMGPRPGGSGLRAAKVGGGRG</sequence>
<organism evidence="3 4">
    <name type="scientific">Rathayibacter oskolensis</name>
    <dbReference type="NCBI Taxonomy" id="1891671"/>
    <lineage>
        <taxon>Bacteria</taxon>
        <taxon>Bacillati</taxon>
        <taxon>Actinomycetota</taxon>
        <taxon>Actinomycetes</taxon>
        <taxon>Micrococcales</taxon>
        <taxon>Microbacteriaceae</taxon>
        <taxon>Rathayibacter</taxon>
    </lineage>
</organism>
<feature type="region of interest" description="Disordered" evidence="1">
    <location>
        <begin position="29"/>
        <end position="65"/>
    </location>
</feature>
<keyword evidence="2" id="KW-0812">Transmembrane</keyword>
<evidence type="ECO:0000313" key="3">
    <source>
        <dbReference type="EMBL" id="SMH49345.1"/>
    </source>
</evidence>
<protein>
    <submittedName>
        <fullName evidence="3">Uncharacterized protein</fullName>
    </submittedName>
</protein>
<proteinExistence type="predicted"/>
<keyword evidence="4" id="KW-1185">Reference proteome</keyword>
<gene>
    <name evidence="3" type="ORF">SAMN06295885_3284</name>
</gene>
<dbReference type="EMBL" id="FXBM01000003">
    <property type="protein sequence ID" value="SMH49345.1"/>
    <property type="molecule type" value="Genomic_DNA"/>
</dbReference>
<evidence type="ECO:0000256" key="2">
    <source>
        <dbReference type="SAM" id="Phobius"/>
    </source>
</evidence>
<keyword evidence="2" id="KW-1133">Transmembrane helix</keyword>
<dbReference type="RefSeq" id="WP_085477670.1">
    <property type="nucleotide sequence ID" value="NZ_FXBM01000003.1"/>
</dbReference>
<name>A0A1X7PER4_9MICO</name>